<sequence length="174" mass="19950">MVGDRVGDVKWVAQLIRGGKWNESLVREIAGDEQARTIMAIRISLVPIRDKLVWHHTKCGNYTTFSGYLCAKEMKKNGDLRKSAEGGGGGGGIMVRFPLEYKYHWTAVDLFQGMVDRLKLKIGTTRQARCTTFDCLHYMVFMEETEQHYSWRSLGDLRRVWDKGHNLAMAFMEA</sequence>
<name>A0AAV3R3H5_LITER</name>
<reference evidence="1 2" key="1">
    <citation type="submission" date="2024-01" db="EMBL/GenBank/DDBJ databases">
        <title>The complete chloroplast genome sequence of Lithospermum erythrorhizon: insights into the phylogenetic relationship among Boraginaceae species and the maternal lineages of purple gromwells.</title>
        <authorList>
            <person name="Okada T."/>
            <person name="Watanabe K."/>
        </authorList>
    </citation>
    <scope>NUCLEOTIDE SEQUENCE [LARGE SCALE GENOMIC DNA]</scope>
</reference>
<comment type="caution">
    <text evidence="1">The sequence shown here is derived from an EMBL/GenBank/DDBJ whole genome shotgun (WGS) entry which is preliminary data.</text>
</comment>
<dbReference type="EMBL" id="BAABME010024540">
    <property type="protein sequence ID" value="GAA0170415.1"/>
    <property type="molecule type" value="Genomic_DNA"/>
</dbReference>
<accession>A0AAV3R3H5</accession>
<protein>
    <submittedName>
        <fullName evidence="1">Uncharacterized protein</fullName>
    </submittedName>
</protein>
<evidence type="ECO:0000313" key="2">
    <source>
        <dbReference type="Proteomes" id="UP001454036"/>
    </source>
</evidence>
<proteinExistence type="predicted"/>
<gene>
    <name evidence="1" type="ORF">LIER_40955</name>
</gene>
<keyword evidence="2" id="KW-1185">Reference proteome</keyword>
<evidence type="ECO:0000313" key="1">
    <source>
        <dbReference type="EMBL" id="GAA0170415.1"/>
    </source>
</evidence>
<dbReference type="Proteomes" id="UP001454036">
    <property type="component" value="Unassembled WGS sequence"/>
</dbReference>
<dbReference type="AlphaFoldDB" id="A0AAV3R3H5"/>
<organism evidence="1 2">
    <name type="scientific">Lithospermum erythrorhizon</name>
    <name type="common">Purple gromwell</name>
    <name type="synonym">Lithospermum officinale var. erythrorhizon</name>
    <dbReference type="NCBI Taxonomy" id="34254"/>
    <lineage>
        <taxon>Eukaryota</taxon>
        <taxon>Viridiplantae</taxon>
        <taxon>Streptophyta</taxon>
        <taxon>Embryophyta</taxon>
        <taxon>Tracheophyta</taxon>
        <taxon>Spermatophyta</taxon>
        <taxon>Magnoliopsida</taxon>
        <taxon>eudicotyledons</taxon>
        <taxon>Gunneridae</taxon>
        <taxon>Pentapetalae</taxon>
        <taxon>asterids</taxon>
        <taxon>lamiids</taxon>
        <taxon>Boraginales</taxon>
        <taxon>Boraginaceae</taxon>
        <taxon>Boraginoideae</taxon>
        <taxon>Lithospermeae</taxon>
        <taxon>Lithospermum</taxon>
    </lineage>
</organism>